<protein>
    <recommendedName>
        <fullName evidence="2">UPF0145 protein ABG79_02018</fullName>
    </recommendedName>
</protein>
<dbReference type="PANTHER" id="PTHR34068:SF2">
    <property type="entry name" value="UPF0145 PROTEIN SCO3412"/>
    <property type="match status" value="1"/>
</dbReference>
<name>A0A0R3JRT3_CALMK</name>
<evidence type="ECO:0000313" key="3">
    <source>
        <dbReference type="EMBL" id="KRQ86177.1"/>
    </source>
</evidence>
<dbReference type="Pfam" id="PF01906">
    <property type="entry name" value="YbjQ_1"/>
    <property type="match status" value="1"/>
</dbReference>
<reference evidence="3 4" key="1">
    <citation type="submission" date="2015-09" db="EMBL/GenBank/DDBJ databases">
        <title>Draft genome sequence of a Caloramator mitchellensis, a moderate thermophile from the Great Artesian Basin of Australia.</title>
        <authorList>
            <person name="Patel B.K."/>
        </authorList>
    </citation>
    <scope>NUCLEOTIDE SEQUENCE [LARGE SCALE GENOMIC DNA]</scope>
    <source>
        <strain evidence="3 4">VF08</strain>
    </source>
</reference>
<dbReference type="OrthoDB" id="9796448at2"/>
<dbReference type="AlphaFoldDB" id="A0A0R3JRT3"/>
<sequence>MILVNTDFISGRELETLSIVKGSVVHSKNIGKDILSGLKTLVGGEITAYTEMMNEARAIATKRMVEEAEKLGADAVINIRYATSNIMQGAAEVIVYGTAVKFK</sequence>
<dbReference type="PATRIC" id="fig|908809.3.peg.2019"/>
<proteinExistence type="inferred from homology"/>
<evidence type="ECO:0000313" key="4">
    <source>
        <dbReference type="Proteomes" id="UP000052015"/>
    </source>
</evidence>
<dbReference type="PANTHER" id="PTHR34068">
    <property type="entry name" value="UPF0145 PROTEIN YBJQ"/>
    <property type="match status" value="1"/>
</dbReference>
<gene>
    <name evidence="3" type="ORF">ABG79_02018</name>
</gene>
<comment type="caution">
    <text evidence="3">The sequence shown here is derived from an EMBL/GenBank/DDBJ whole genome shotgun (WGS) entry which is preliminary data.</text>
</comment>
<dbReference type="SUPFAM" id="SSF117782">
    <property type="entry name" value="YbjQ-like"/>
    <property type="match status" value="1"/>
</dbReference>
<dbReference type="Gene3D" id="3.30.110.70">
    <property type="entry name" value="Hypothetical protein apc22750. Chain B"/>
    <property type="match status" value="1"/>
</dbReference>
<dbReference type="InterPro" id="IPR002765">
    <property type="entry name" value="UPF0145_YbjQ-like"/>
</dbReference>
<dbReference type="HAMAP" id="MF_00338">
    <property type="entry name" value="UPF0145"/>
    <property type="match status" value="1"/>
</dbReference>
<dbReference type="Proteomes" id="UP000052015">
    <property type="component" value="Unassembled WGS sequence"/>
</dbReference>
<dbReference type="STRING" id="908809.ABG79_02018"/>
<evidence type="ECO:0000256" key="1">
    <source>
        <dbReference type="ARBA" id="ARBA00010751"/>
    </source>
</evidence>
<keyword evidence="4" id="KW-1185">Reference proteome</keyword>
<comment type="similarity">
    <text evidence="1 2">Belongs to the UPF0145 family.</text>
</comment>
<dbReference type="InterPro" id="IPR035439">
    <property type="entry name" value="UPF0145_dom_sf"/>
</dbReference>
<dbReference type="EMBL" id="LKHP01000014">
    <property type="protein sequence ID" value="KRQ86177.1"/>
    <property type="molecule type" value="Genomic_DNA"/>
</dbReference>
<organism evidence="3 4">
    <name type="scientific">Caloramator mitchellensis</name>
    <dbReference type="NCBI Taxonomy" id="908809"/>
    <lineage>
        <taxon>Bacteria</taxon>
        <taxon>Bacillati</taxon>
        <taxon>Bacillota</taxon>
        <taxon>Clostridia</taxon>
        <taxon>Eubacteriales</taxon>
        <taxon>Clostridiaceae</taxon>
        <taxon>Caloramator</taxon>
    </lineage>
</organism>
<dbReference type="RefSeq" id="WP_057979333.1">
    <property type="nucleotide sequence ID" value="NZ_LKHP01000014.1"/>
</dbReference>
<accession>A0A0R3JRT3</accession>
<evidence type="ECO:0000256" key="2">
    <source>
        <dbReference type="HAMAP-Rule" id="MF_00338"/>
    </source>
</evidence>